<accession>A0A7G9Z2X4</accession>
<dbReference type="PANTHER" id="PTHR36530">
    <property type="entry name" value="INHIBITOR OF CYSTEINE PEPTIDASE"/>
    <property type="match status" value="1"/>
</dbReference>
<dbReference type="Gene3D" id="2.60.40.2020">
    <property type="match status" value="1"/>
</dbReference>
<dbReference type="InterPro" id="IPR036331">
    <property type="entry name" value="Chagasin-like_sf"/>
</dbReference>
<evidence type="ECO:0000256" key="2">
    <source>
        <dbReference type="ARBA" id="ARBA00022704"/>
    </source>
</evidence>
<evidence type="ECO:0000256" key="1">
    <source>
        <dbReference type="ARBA" id="ARBA00022690"/>
    </source>
</evidence>
<dbReference type="Pfam" id="PF00932">
    <property type="entry name" value="LTD"/>
    <property type="match status" value="1"/>
</dbReference>
<proteinExistence type="predicted"/>
<organism evidence="4">
    <name type="scientific">Candidatus Methanophaga sp. ANME-1 ERB7</name>
    <dbReference type="NCBI Taxonomy" id="2759913"/>
    <lineage>
        <taxon>Archaea</taxon>
        <taxon>Methanobacteriati</taxon>
        <taxon>Methanobacteriota</taxon>
        <taxon>Stenosarchaea group</taxon>
        <taxon>Methanomicrobia</taxon>
        <taxon>Candidatus Methanophagales</taxon>
        <taxon>Candidatus Methanophagaceae</taxon>
        <taxon>Candidatus Methanophaga</taxon>
    </lineage>
</organism>
<dbReference type="Gene3D" id="2.60.40.1260">
    <property type="entry name" value="Lamin Tail domain"/>
    <property type="match status" value="1"/>
</dbReference>
<dbReference type="InterPro" id="IPR018990">
    <property type="entry name" value="Prot_inh_I42_chagasin"/>
</dbReference>
<dbReference type="InterPro" id="IPR052781">
    <property type="entry name" value="Cys_protease_inhibitor_I42"/>
</dbReference>
<dbReference type="InterPro" id="IPR001322">
    <property type="entry name" value="Lamin_tail_dom"/>
</dbReference>
<dbReference type="SUPFAM" id="SSF74853">
    <property type="entry name" value="Lamin A/C globular tail domain"/>
    <property type="match status" value="1"/>
</dbReference>
<sequence>MKDEKENIVKTVVIVAMAILVLMSMLPAMVSAQSDVKINEIMYNPSTDQGDDSDMEWIELYNNDAEAVNISDWTVDNNPISDNVMQPGDYVVLARNKTAFEDYYGALSCSVIDVTFVLANSGDTIVLCNSTGAEVDNLTYDASWGADENGKTLERNVAGWWEDSLADGGTPCELNSVKFVIPFSPWVPPMIYIYNITVDIDSDNIGKNATIGLFTATEVIDNETYYVVNISKPSGYTKMYVDMDVDNKDSLMRRTVITLGPELGIDSYTFDPAIVMWDFPLMAGKTWSSTSNVTGTYVNQTLDEPIVFNYTAVVSGEVTAEVVTVPLGTFPCLVIEKNMSYEVEGVQAWNSRKYWISPEGNEFLCPKYQSYLHGGLMEELELIDVRPPTFLNATDNNTAINVTTGEFLVVTLEGNPTTGYTWEATEPLDDLVLQQVGDIAFVPESNLIGAGGVQIATFEVVGAGDATIKMVYHRPWETDVEPVDTFTVNVTAS</sequence>
<dbReference type="SUPFAM" id="SSF141066">
    <property type="entry name" value="ICP-like"/>
    <property type="match status" value="1"/>
</dbReference>
<dbReference type="Pfam" id="PF09394">
    <property type="entry name" value="Inhibitor_I42"/>
    <property type="match status" value="1"/>
</dbReference>
<protein>
    <recommendedName>
        <fullName evidence="3">LTD domain-containing protein</fullName>
    </recommendedName>
</protein>
<dbReference type="PROSITE" id="PS51841">
    <property type="entry name" value="LTD"/>
    <property type="match status" value="1"/>
</dbReference>
<gene>
    <name evidence="4" type="ORF">MGEBMHLL_00017</name>
</gene>
<evidence type="ECO:0000259" key="3">
    <source>
        <dbReference type="PROSITE" id="PS51841"/>
    </source>
</evidence>
<keyword evidence="1" id="KW-0646">Protease inhibitor</keyword>
<keyword evidence="2" id="KW-0789">Thiol protease inhibitor</keyword>
<dbReference type="GO" id="GO:0004869">
    <property type="term" value="F:cysteine-type endopeptidase inhibitor activity"/>
    <property type="evidence" value="ECO:0007669"/>
    <property type="project" value="UniProtKB-KW"/>
</dbReference>
<name>A0A7G9Z2X4_9EURY</name>
<dbReference type="InterPro" id="IPR036415">
    <property type="entry name" value="Lamin_tail_dom_sf"/>
</dbReference>
<reference evidence="4" key="1">
    <citation type="submission" date="2020-06" db="EMBL/GenBank/DDBJ databases">
        <title>Unique genomic features of the anaerobic methanotrophic archaea.</title>
        <authorList>
            <person name="Chadwick G.L."/>
            <person name="Skennerton C.T."/>
            <person name="Laso-Perez R."/>
            <person name="Leu A.O."/>
            <person name="Speth D.R."/>
            <person name="Yu H."/>
            <person name="Morgan-Lang C."/>
            <person name="Hatzenpichler R."/>
            <person name="Goudeau D."/>
            <person name="Malmstrom R."/>
            <person name="Brazelton W.J."/>
            <person name="Woyke T."/>
            <person name="Hallam S.J."/>
            <person name="Tyson G.W."/>
            <person name="Wegener G."/>
            <person name="Boetius A."/>
            <person name="Orphan V."/>
        </authorList>
    </citation>
    <scope>NUCLEOTIDE SEQUENCE</scope>
</reference>
<dbReference type="EMBL" id="MT631587">
    <property type="protein sequence ID" value="QNO54608.1"/>
    <property type="molecule type" value="Genomic_DNA"/>
</dbReference>
<feature type="domain" description="LTD" evidence="3">
    <location>
        <begin position="28"/>
        <end position="142"/>
    </location>
</feature>
<dbReference type="AlphaFoldDB" id="A0A7G9Z2X4"/>
<dbReference type="PANTHER" id="PTHR36530:SF1">
    <property type="entry name" value="AMOEBIASIN-1"/>
    <property type="match status" value="1"/>
</dbReference>
<evidence type="ECO:0000313" key="4">
    <source>
        <dbReference type="EMBL" id="QNO54608.1"/>
    </source>
</evidence>